<sequence>MYGEAFIAFRPNPPIYGRRRQLMRRGLFPLPVIAFSPNGRKKYSFGFISSGETRDCHRNQDNCYDFIASFGVTPDRCPAWMLLLLAQSSKVWSQMNATHE</sequence>
<dbReference type="EMBL" id="BMAW01083343">
    <property type="protein sequence ID" value="GFU33308.1"/>
    <property type="molecule type" value="Genomic_DNA"/>
</dbReference>
<dbReference type="AlphaFoldDB" id="A0A8X6UN65"/>
<comment type="caution">
    <text evidence="1">The sequence shown here is derived from an EMBL/GenBank/DDBJ whole genome shotgun (WGS) entry which is preliminary data.</text>
</comment>
<gene>
    <name evidence="1" type="ORF">NPIL_522221</name>
</gene>
<proteinExistence type="predicted"/>
<reference evidence="1" key="1">
    <citation type="submission" date="2020-08" db="EMBL/GenBank/DDBJ databases">
        <title>Multicomponent nature underlies the extraordinary mechanical properties of spider dragline silk.</title>
        <authorList>
            <person name="Kono N."/>
            <person name="Nakamura H."/>
            <person name="Mori M."/>
            <person name="Yoshida Y."/>
            <person name="Ohtoshi R."/>
            <person name="Malay A.D."/>
            <person name="Moran D.A.P."/>
            <person name="Tomita M."/>
            <person name="Numata K."/>
            <person name="Arakawa K."/>
        </authorList>
    </citation>
    <scope>NUCLEOTIDE SEQUENCE</scope>
</reference>
<organism evidence="1 2">
    <name type="scientific">Nephila pilipes</name>
    <name type="common">Giant wood spider</name>
    <name type="synonym">Nephila maculata</name>
    <dbReference type="NCBI Taxonomy" id="299642"/>
    <lineage>
        <taxon>Eukaryota</taxon>
        <taxon>Metazoa</taxon>
        <taxon>Ecdysozoa</taxon>
        <taxon>Arthropoda</taxon>
        <taxon>Chelicerata</taxon>
        <taxon>Arachnida</taxon>
        <taxon>Araneae</taxon>
        <taxon>Araneomorphae</taxon>
        <taxon>Entelegynae</taxon>
        <taxon>Araneoidea</taxon>
        <taxon>Nephilidae</taxon>
        <taxon>Nephila</taxon>
    </lineage>
</organism>
<evidence type="ECO:0000313" key="1">
    <source>
        <dbReference type="EMBL" id="GFU33308.1"/>
    </source>
</evidence>
<keyword evidence="2" id="KW-1185">Reference proteome</keyword>
<evidence type="ECO:0000313" key="2">
    <source>
        <dbReference type="Proteomes" id="UP000887013"/>
    </source>
</evidence>
<dbReference type="Proteomes" id="UP000887013">
    <property type="component" value="Unassembled WGS sequence"/>
</dbReference>
<name>A0A8X6UN65_NEPPI</name>
<accession>A0A8X6UN65</accession>
<protein>
    <submittedName>
        <fullName evidence="1">Uncharacterized protein</fullName>
    </submittedName>
</protein>